<evidence type="ECO:0000313" key="8">
    <source>
        <dbReference type="EMBL" id="PJB03943.1"/>
    </source>
</evidence>
<evidence type="ECO:0000313" key="10">
    <source>
        <dbReference type="Proteomes" id="UP000228874"/>
    </source>
</evidence>
<evidence type="ECO:0000259" key="4">
    <source>
        <dbReference type="SMART" id="SM00653"/>
    </source>
</evidence>
<protein>
    <submittedName>
        <fullName evidence="8">Translation initiation factor IF-2 subunit beta</fullName>
    </submittedName>
</protein>
<evidence type="ECO:0000313" key="6">
    <source>
        <dbReference type="EMBL" id="PIV46539.1"/>
    </source>
</evidence>
<organism evidence="8 11">
    <name type="scientific">Huberarchaeum crystalense</name>
    <dbReference type="NCBI Taxonomy" id="2014257"/>
    <lineage>
        <taxon>Archaea</taxon>
        <taxon>Candidatus Huberarchaeota</taxon>
        <taxon>Candidatus Huberarchaeia</taxon>
        <taxon>Candidatus Huberarchaeales</taxon>
        <taxon>Candidatus Huberarchaeaceae</taxon>
        <taxon>Candidatus Huberarchaeum</taxon>
    </lineage>
</organism>
<comment type="similarity">
    <text evidence="1">Belongs to the eIF-2-beta/eIF-5 family.</text>
</comment>
<dbReference type="InterPro" id="IPR016190">
    <property type="entry name" value="Transl_init_fac_IF2/IF5_Zn-bd"/>
</dbReference>
<dbReference type="EMBL" id="PFUW01000024">
    <property type="protein sequence ID" value="PJB03943.1"/>
    <property type="molecule type" value="Genomic_DNA"/>
</dbReference>
<dbReference type="Proteomes" id="UP000228888">
    <property type="component" value="Unassembled WGS sequence"/>
</dbReference>
<dbReference type="Gene3D" id="3.30.30.170">
    <property type="match status" value="1"/>
</dbReference>
<evidence type="ECO:0000256" key="2">
    <source>
        <dbReference type="ARBA" id="ARBA00022540"/>
    </source>
</evidence>
<evidence type="ECO:0000256" key="1">
    <source>
        <dbReference type="ARBA" id="ARBA00010397"/>
    </source>
</evidence>
<dbReference type="EMBL" id="PEUT01000009">
    <property type="protein sequence ID" value="PIV13891.1"/>
    <property type="molecule type" value="Genomic_DNA"/>
</dbReference>
<dbReference type="InterPro" id="IPR016189">
    <property type="entry name" value="Transl_init_fac_IF2/IF5_N"/>
</dbReference>
<keyword evidence="2 8" id="KW-0396">Initiation factor</keyword>
<proteinExistence type="inferred from homology"/>
<dbReference type="SUPFAM" id="SSF75689">
    <property type="entry name" value="Zinc-binding domain of translation initiation factor 2 beta"/>
    <property type="match status" value="1"/>
</dbReference>
<evidence type="ECO:0000313" key="11">
    <source>
        <dbReference type="Proteomes" id="UP000228888"/>
    </source>
</evidence>
<evidence type="ECO:0000256" key="3">
    <source>
        <dbReference type="ARBA" id="ARBA00022917"/>
    </source>
</evidence>
<dbReference type="EMBL" id="PFSX01000023">
    <property type="protein sequence ID" value="PJC01556.1"/>
    <property type="molecule type" value="Genomic_DNA"/>
</dbReference>
<dbReference type="PANTHER" id="PTHR23001">
    <property type="entry name" value="EUKARYOTIC TRANSLATION INITIATION FACTOR"/>
    <property type="match status" value="1"/>
</dbReference>
<dbReference type="GO" id="GO:0003743">
    <property type="term" value="F:translation initiation factor activity"/>
    <property type="evidence" value="ECO:0007669"/>
    <property type="project" value="UniProtKB-KW"/>
</dbReference>
<reference evidence="10 11" key="1">
    <citation type="submission" date="2017-09" db="EMBL/GenBank/DDBJ databases">
        <title>Depth-based differentiation of microbial function through sediment-hosted aquifers and enrichment of novel symbionts in the deep terrestrial subsurface.</title>
        <authorList>
            <person name="Probst A.J."/>
            <person name="Ladd B."/>
            <person name="Jarett J.K."/>
            <person name="Geller-Mcgrath D.E."/>
            <person name="Sieber C.M.K."/>
            <person name="Emerson J.B."/>
            <person name="Anantharaman K."/>
            <person name="Thomas B.C."/>
            <person name="Malmstrom R."/>
            <person name="Stieglmeier M."/>
            <person name="Klingl A."/>
            <person name="Woyke T."/>
            <person name="Ryan C.M."/>
            <person name="Banfield J.F."/>
        </authorList>
    </citation>
    <scope>NUCLEOTIDE SEQUENCE [LARGE SCALE GENOMIC DNA]</scope>
</reference>
<dbReference type="SUPFAM" id="SSF100966">
    <property type="entry name" value="Translation initiation factor 2 beta, aIF2beta, N-terminal domain"/>
    <property type="match status" value="1"/>
</dbReference>
<dbReference type="InterPro" id="IPR002735">
    <property type="entry name" value="Transl_init_fac_IF2/IF5_dom"/>
</dbReference>
<dbReference type="InterPro" id="IPR045196">
    <property type="entry name" value="IF2/IF5"/>
</dbReference>
<accession>A0A2H9P946</accession>
<dbReference type="EMBL" id="PFMG01000010">
    <property type="protein sequence ID" value="PIZ00032.1"/>
    <property type="molecule type" value="Genomic_DNA"/>
</dbReference>
<dbReference type="AlphaFoldDB" id="A0A2H9QS53"/>
<accession>A0A2H9M2W6</accession>
<dbReference type="SMART" id="SM00653">
    <property type="entry name" value="eIF2B_5"/>
    <property type="match status" value="1"/>
</dbReference>
<comment type="caution">
    <text evidence="8">The sequence shown here is derived from an EMBL/GenBank/DDBJ whole genome shotgun (WGS) entry which is preliminary data.</text>
</comment>
<evidence type="ECO:0000313" key="9">
    <source>
        <dbReference type="EMBL" id="PJC01556.1"/>
    </source>
</evidence>
<dbReference type="EMBL" id="PETW01000012">
    <property type="protein sequence ID" value="PIV46539.1"/>
    <property type="molecule type" value="Genomic_DNA"/>
</dbReference>
<dbReference type="Proteomes" id="UP000228874">
    <property type="component" value="Unassembled WGS sequence"/>
</dbReference>
<accession>A0A2H9RE07</accession>
<dbReference type="Proteomes" id="UP000230713">
    <property type="component" value="Unassembled WGS sequence"/>
</dbReference>
<dbReference type="Pfam" id="PF01873">
    <property type="entry name" value="eIF-5_eIF-2B"/>
    <property type="match status" value="1"/>
</dbReference>
<dbReference type="NCBIfam" id="NF003067">
    <property type="entry name" value="PRK03988.1"/>
    <property type="match status" value="1"/>
</dbReference>
<reference evidence="8" key="2">
    <citation type="submission" date="2017-09" db="EMBL/GenBank/DDBJ databases">
        <title>Depth-based differentiation of microbial function through sediment-hosted aquifers and enrichment of novel symbionts in the deep terrestrial subsurface.</title>
        <authorList>
            <person name="Probst A.J."/>
            <person name="Ladd B."/>
            <person name="Jarett J.K."/>
            <person name="Geller-Mcgrath D.E."/>
            <person name="Sieber C.M."/>
            <person name="Emerson J.B."/>
            <person name="Anantharaman K."/>
            <person name="Thomas B.C."/>
            <person name="Malmstrom R."/>
            <person name="Stieglmeier M."/>
            <person name="Klingl A."/>
            <person name="Woyke T."/>
            <person name="Ryan C.M."/>
            <person name="Banfield J.F."/>
        </authorList>
    </citation>
    <scope>NUCLEOTIDE SEQUENCE [LARGE SCALE GENOMIC DNA]</scope>
    <source>
        <strain evidence="6">CG02_land_8_20_14_3_00_31_209</strain>
        <strain evidence="5">CG03_land_8_20_14_0_80_31_114</strain>
        <strain evidence="7">CG_4_10_14_0_8_um_filter_31_133</strain>
        <strain evidence="9">CG_4_9_14_0_8_um_filter_31_21</strain>
        <strain evidence="8">CG_4_9_14_3_um_filter_31_125</strain>
    </source>
</reference>
<name>A0A2H9QS53_HUBC1</name>
<feature type="domain" description="Translation initiation factor IF2/IF5" evidence="4">
    <location>
        <begin position="23"/>
        <end position="131"/>
    </location>
</feature>
<evidence type="ECO:0000313" key="5">
    <source>
        <dbReference type="EMBL" id="PIV13891.1"/>
    </source>
</evidence>
<keyword evidence="3" id="KW-0648">Protein biosynthesis</keyword>
<accession>A0A2H9QS53</accession>
<dbReference type="Proteomes" id="UP000230477">
    <property type="component" value="Unassembled WGS sequence"/>
</dbReference>
<accession>A0A2H9M8C9</accession>
<dbReference type="Proteomes" id="UP000231232">
    <property type="component" value="Unassembled WGS sequence"/>
</dbReference>
<evidence type="ECO:0000313" key="7">
    <source>
        <dbReference type="EMBL" id="PIZ00032.1"/>
    </source>
</evidence>
<gene>
    <name evidence="9" type="ORF">CO072_00860</name>
    <name evidence="8" type="ORF">CO124_01555</name>
    <name evidence="6" type="ORF">COS22_00790</name>
    <name evidence="5" type="ORF">COS45_00495</name>
    <name evidence="7" type="ORF">COY63_00235</name>
</gene>
<sequence length="136" mass="15629">MSLPDYETMLDLALSKVKHKASDERFIVPGLQIISTKNKTIIKNLADIAKKIKREPKHILKFLIKKFAARAEILLSSDASFYQQINSGLIREAFSQYLKEYVVCHTCGKYDTVLEKREDFYALKCEACGAERLILR</sequence>
<dbReference type="PANTHER" id="PTHR23001:SF3">
    <property type="entry name" value="EUKARYOTIC TRANSLATION INITIATION FACTOR 2 SUBUNIT 2"/>
    <property type="match status" value="1"/>
</dbReference>